<dbReference type="Proteomes" id="UP001165289">
    <property type="component" value="Unassembled WGS sequence"/>
</dbReference>
<dbReference type="EMBL" id="JAKMXF010000011">
    <property type="protein sequence ID" value="KAI6661452.1"/>
    <property type="molecule type" value="Genomic_DNA"/>
</dbReference>
<protein>
    <submittedName>
        <fullName evidence="1">Uncharacterized protein</fullName>
    </submittedName>
</protein>
<organism evidence="1 2">
    <name type="scientific">Oopsacas minuta</name>
    <dbReference type="NCBI Taxonomy" id="111878"/>
    <lineage>
        <taxon>Eukaryota</taxon>
        <taxon>Metazoa</taxon>
        <taxon>Porifera</taxon>
        <taxon>Hexactinellida</taxon>
        <taxon>Hexasterophora</taxon>
        <taxon>Lyssacinosida</taxon>
        <taxon>Leucopsacidae</taxon>
        <taxon>Oopsacas</taxon>
    </lineage>
</organism>
<proteinExistence type="predicted"/>
<gene>
    <name evidence="1" type="ORF">LOD99_13324</name>
</gene>
<name>A0AAV7KJ48_9METZ</name>
<evidence type="ECO:0000313" key="1">
    <source>
        <dbReference type="EMBL" id="KAI6661452.1"/>
    </source>
</evidence>
<dbReference type="AlphaFoldDB" id="A0AAV7KJ48"/>
<keyword evidence="2" id="KW-1185">Reference proteome</keyword>
<evidence type="ECO:0000313" key="2">
    <source>
        <dbReference type="Proteomes" id="UP001165289"/>
    </source>
</evidence>
<accession>A0AAV7KJ48</accession>
<comment type="caution">
    <text evidence="1">The sequence shown here is derived from an EMBL/GenBank/DDBJ whole genome shotgun (WGS) entry which is preliminary data.</text>
</comment>
<sequence>MFGCEARVGLTSLSLPSEVINTLESEDDLAAIVGDSPTASTDNLITPVSITLVQSCDTNIISMQLRDTTTEEKHSDPRIEFEEVISNQTPSQITEKNTAQIMLNRENAHTAQVRLELQAGIVEYNVVLPIPTVDRGVAQISLV</sequence>
<reference evidence="1 2" key="1">
    <citation type="journal article" date="2023" name="BMC Biol.">
        <title>The compact genome of the sponge Oopsacas minuta (Hexactinellida) is lacking key metazoan core genes.</title>
        <authorList>
            <person name="Santini S."/>
            <person name="Schenkelaars Q."/>
            <person name="Jourda C."/>
            <person name="Duchesne M."/>
            <person name="Belahbib H."/>
            <person name="Rocher C."/>
            <person name="Selva M."/>
            <person name="Riesgo A."/>
            <person name="Vervoort M."/>
            <person name="Leys S.P."/>
            <person name="Kodjabachian L."/>
            <person name="Le Bivic A."/>
            <person name="Borchiellini C."/>
            <person name="Claverie J.M."/>
            <person name="Renard E."/>
        </authorList>
    </citation>
    <scope>NUCLEOTIDE SEQUENCE [LARGE SCALE GENOMIC DNA]</scope>
    <source>
        <strain evidence="1">SPO-2</strain>
    </source>
</reference>